<feature type="region of interest" description="Disordered" evidence="3">
    <location>
        <begin position="475"/>
        <end position="495"/>
    </location>
</feature>
<dbReference type="GO" id="GO:0005856">
    <property type="term" value="C:cytoskeleton"/>
    <property type="evidence" value="ECO:0007669"/>
    <property type="project" value="UniProtKB-SubCell"/>
</dbReference>
<dbReference type="Gene3D" id="6.10.280.150">
    <property type="match status" value="1"/>
</dbReference>
<dbReference type="Gene3D" id="1.20.5.340">
    <property type="match status" value="1"/>
</dbReference>
<reference evidence="4 5" key="1">
    <citation type="journal article" date="2015" name="Proc. Natl. Acad. Sci. U.S.A.">
        <title>The resurrection genome of Boea hygrometrica: A blueprint for survival of dehydration.</title>
        <authorList>
            <person name="Xiao L."/>
            <person name="Yang G."/>
            <person name="Zhang L."/>
            <person name="Yang X."/>
            <person name="Zhao S."/>
            <person name="Ji Z."/>
            <person name="Zhou Q."/>
            <person name="Hu M."/>
            <person name="Wang Y."/>
            <person name="Chen M."/>
            <person name="Xu Y."/>
            <person name="Jin H."/>
            <person name="Xiao X."/>
            <person name="Hu G."/>
            <person name="Bao F."/>
            <person name="Hu Y."/>
            <person name="Wan P."/>
            <person name="Li L."/>
            <person name="Deng X."/>
            <person name="Kuang T."/>
            <person name="Xiang C."/>
            <person name="Zhu J.K."/>
            <person name="Oliver M.J."/>
            <person name="He Y."/>
        </authorList>
    </citation>
    <scope>NUCLEOTIDE SEQUENCE [LARGE SCALE GENOMIC DNA]</scope>
    <source>
        <strain evidence="5">cv. XS01</strain>
    </source>
</reference>
<feature type="compositionally biased region" description="Polar residues" evidence="3">
    <location>
        <begin position="817"/>
        <end position="841"/>
    </location>
</feature>
<dbReference type="GO" id="GO:0003779">
    <property type="term" value="F:actin binding"/>
    <property type="evidence" value="ECO:0007669"/>
    <property type="project" value="UniProtKB-UniRule"/>
</dbReference>
<dbReference type="GO" id="GO:2000601">
    <property type="term" value="P:positive regulation of Arp2/3 complex-mediated actin nucleation"/>
    <property type="evidence" value="ECO:0007669"/>
    <property type="project" value="TreeGrafter"/>
</dbReference>
<feature type="region of interest" description="Disordered" evidence="3">
    <location>
        <begin position="177"/>
        <end position="214"/>
    </location>
</feature>
<comment type="function">
    <text evidence="2">Involved in regulation of actin and microtubule organization. Part of a WAVE complex that activates the Arp2/3 complex.</text>
</comment>
<organism evidence="4 5">
    <name type="scientific">Dorcoceras hygrometricum</name>
    <dbReference type="NCBI Taxonomy" id="472368"/>
    <lineage>
        <taxon>Eukaryota</taxon>
        <taxon>Viridiplantae</taxon>
        <taxon>Streptophyta</taxon>
        <taxon>Embryophyta</taxon>
        <taxon>Tracheophyta</taxon>
        <taxon>Spermatophyta</taxon>
        <taxon>Magnoliopsida</taxon>
        <taxon>eudicotyledons</taxon>
        <taxon>Gunneridae</taxon>
        <taxon>Pentapetalae</taxon>
        <taxon>asterids</taxon>
        <taxon>lamiids</taxon>
        <taxon>Lamiales</taxon>
        <taxon>Gesneriaceae</taxon>
        <taxon>Didymocarpoideae</taxon>
        <taxon>Trichosporeae</taxon>
        <taxon>Loxocarpinae</taxon>
        <taxon>Dorcoceras</taxon>
    </lineage>
</organism>
<evidence type="ECO:0000256" key="2">
    <source>
        <dbReference type="RuleBase" id="RU367034"/>
    </source>
</evidence>
<feature type="compositionally biased region" description="Basic and acidic residues" evidence="3">
    <location>
        <begin position="285"/>
        <end position="296"/>
    </location>
</feature>
<name>A0A2Z7AFG4_9LAMI</name>
<evidence type="ECO:0000256" key="3">
    <source>
        <dbReference type="SAM" id="MobiDB-lite"/>
    </source>
</evidence>
<feature type="compositionally biased region" description="Polar residues" evidence="3">
    <location>
        <begin position="297"/>
        <end position="320"/>
    </location>
</feature>
<gene>
    <name evidence="4" type="ORF">F511_15464</name>
</gene>
<feature type="compositionally biased region" description="Polar residues" evidence="3">
    <location>
        <begin position="722"/>
        <end position="735"/>
    </location>
</feature>
<feature type="compositionally biased region" description="Polar residues" evidence="3">
    <location>
        <begin position="640"/>
        <end position="659"/>
    </location>
</feature>
<dbReference type="OrthoDB" id="753427at2759"/>
<evidence type="ECO:0000313" key="5">
    <source>
        <dbReference type="Proteomes" id="UP000250235"/>
    </source>
</evidence>
<accession>A0A2Z7AFG4</accession>
<feature type="region of interest" description="Disordered" evidence="3">
    <location>
        <begin position="271"/>
        <end position="320"/>
    </location>
</feature>
<feature type="compositionally biased region" description="Low complexity" evidence="3">
    <location>
        <begin position="744"/>
        <end position="754"/>
    </location>
</feature>
<feature type="region of interest" description="Disordered" evidence="3">
    <location>
        <begin position="801"/>
        <end position="851"/>
    </location>
</feature>
<sequence>MPLVRVEVRSAYALGEPELYRQVNKEDPKEILEGIAVSGLVGVLRQLGDLAEFAAEVFHGLQDDVMRTSSRSHRLMARVQNIESALAPLEKAVLAQRSHLHFAYTAGSDWHARIQCQENHFLCNDLPQFIMDSYEGCRGSPHLHLLDRFDPGGPGSCLKRYSDPTLFKRASIASGEASVAEDKHSRKTKKLKQKRRSNPRIREESRGASFFNHGGRNQFTQLNVGRNFTSHMMCSSEDILTSDIGEKSKIDLRNGSCYTENDFCSDNSIQHEELESRESISSPAKRHDSDLQHHNSLEQNGTDTYEDSQTSSSRDQPNCNLSYVTWNEKTDTFESTRQEYDASDMTVEFDHDRNTVSCSSKLNVKLWGVNEVNMETVDENDVIPCDEAVPTLEAGDMLVEDIDSDADQFMDALNTIESEFETDTNCTKEKEGRYSDLDDVGTNDRVGDLISSNLEYQSLESESNVLDCPTITVGCGQDPRSGSPKSPSTAYSSLSGGTVMTELADDKNLQSVLRPGESLDRGGLQKGDPFKKVDIDYNAVERCVANTIVSDSTEDVSGLPIMDRLRCSPESQKPAPETSNVTSVMFWTNGGLLGLEPSKPPDYSLPNALPQDPSFMNDEKNRKTSCNIPPADSKTRHGNTRNSIYQSNHNSTVASTSRSLPPGNIEYQVSRDQQDDSTSSSRIYELSSKLFPMGFNGNLLHDRNDSISPATYYQTTGAFDQKNNQKVAHQTSSGPSKDLIGGEPSVLSPSASPPLEHMKISFQPIDGFETSKLKLEFLYGNSNNESNRCIFPSFQLVPEVSGTLQNDSPDSDDDTFYRSSPSSEDGCISHQSESISDTWESGESPCGKEHDFLQSGLHESDVEQEDSRQKGSVDKKEDFLQQIRARSFSLRPTMTTKPFVQSFGHANIEVTAILRKANAVRQAVGSDDDGNWSDP</sequence>
<evidence type="ECO:0000313" key="4">
    <source>
        <dbReference type="EMBL" id="KZV20453.1"/>
    </source>
</evidence>
<dbReference type="AlphaFoldDB" id="A0A2Z7AFG4"/>
<dbReference type="Proteomes" id="UP000250235">
    <property type="component" value="Unassembled WGS sequence"/>
</dbReference>
<dbReference type="GO" id="GO:0071933">
    <property type="term" value="F:Arp2/3 complex binding"/>
    <property type="evidence" value="ECO:0007669"/>
    <property type="project" value="TreeGrafter"/>
</dbReference>
<keyword evidence="2" id="KW-0009">Actin-binding</keyword>
<dbReference type="GO" id="GO:0034237">
    <property type="term" value="F:protein kinase A regulatory subunit binding"/>
    <property type="evidence" value="ECO:0007669"/>
    <property type="project" value="TreeGrafter"/>
</dbReference>
<feature type="compositionally biased region" description="Basic residues" evidence="3">
    <location>
        <begin position="185"/>
        <end position="199"/>
    </location>
</feature>
<evidence type="ECO:0000256" key="1">
    <source>
        <dbReference type="ARBA" id="ARBA00006993"/>
    </source>
</evidence>
<keyword evidence="5" id="KW-1185">Reference proteome</keyword>
<keyword evidence="2" id="KW-0206">Cytoskeleton</keyword>
<dbReference type="PANTHER" id="PTHR12902:SF33">
    <property type="entry name" value="PROTEIN SCAR3"/>
    <property type="match status" value="1"/>
</dbReference>
<comment type="similarity">
    <text evidence="1 2">Belongs to the SCAR/WAVE family.</text>
</comment>
<dbReference type="EMBL" id="KV015652">
    <property type="protein sequence ID" value="KZV20453.1"/>
    <property type="molecule type" value="Genomic_DNA"/>
</dbReference>
<feature type="compositionally biased region" description="Polar residues" evidence="3">
    <location>
        <begin position="483"/>
        <end position="495"/>
    </location>
</feature>
<protein>
    <recommendedName>
        <fullName evidence="2">Protein SCAR</fullName>
    </recommendedName>
    <alternativeName>
        <fullName evidence="2">Protein WAVE</fullName>
    </alternativeName>
</protein>
<feature type="region of interest" description="Disordered" evidence="3">
    <location>
        <begin position="722"/>
        <end position="754"/>
    </location>
</feature>
<proteinExistence type="inferred from homology"/>
<dbReference type="GO" id="GO:0030036">
    <property type="term" value="P:actin cytoskeleton organization"/>
    <property type="evidence" value="ECO:0007669"/>
    <property type="project" value="UniProtKB-UniRule"/>
</dbReference>
<dbReference type="PANTHER" id="PTHR12902">
    <property type="entry name" value="WASP-1"/>
    <property type="match status" value="1"/>
</dbReference>
<comment type="subcellular location">
    <subcellularLocation>
        <location evidence="2">Cytoplasm</location>
        <location evidence="2">Cytoskeleton</location>
    </subcellularLocation>
</comment>
<feature type="region of interest" description="Disordered" evidence="3">
    <location>
        <begin position="597"/>
        <end position="681"/>
    </location>
</feature>
<keyword evidence="2" id="KW-0963">Cytoplasm</keyword>
<dbReference type="InterPro" id="IPR028288">
    <property type="entry name" value="SCAR/WAVE_fam"/>
</dbReference>